<reference evidence="2" key="1">
    <citation type="journal article" date="2023" name="bioRxiv">
        <title>Improved chromosome-level genome assembly for marigold (Tagetes erecta).</title>
        <authorList>
            <person name="Jiang F."/>
            <person name="Yuan L."/>
            <person name="Wang S."/>
            <person name="Wang H."/>
            <person name="Xu D."/>
            <person name="Wang A."/>
            <person name="Fan W."/>
        </authorList>
    </citation>
    <scope>NUCLEOTIDE SEQUENCE</scope>
    <source>
        <strain evidence="2">WSJ</strain>
        <tissue evidence="2">Leaf</tissue>
    </source>
</reference>
<accession>A0AAD8JWW0</accession>
<feature type="compositionally biased region" description="Basic and acidic residues" evidence="1">
    <location>
        <begin position="131"/>
        <end position="146"/>
    </location>
</feature>
<feature type="compositionally biased region" description="Polar residues" evidence="1">
    <location>
        <begin position="93"/>
        <end position="106"/>
    </location>
</feature>
<evidence type="ECO:0000313" key="3">
    <source>
        <dbReference type="Proteomes" id="UP001229421"/>
    </source>
</evidence>
<feature type="region of interest" description="Disordered" evidence="1">
    <location>
        <begin position="74"/>
        <end position="146"/>
    </location>
</feature>
<evidence type="ECO:0000313" key="2">
    <source>
        <dbReference type="EMBL" id="KAK1410991.1"/>
    </source>
</evidence>
<dbReference type="EMBL" id="JAUHHV010000010">
    <property type="protein sequence ID" value="KAK1410991.1"/>
    <property type="molecule type" value="Genomic_DNA"/>
</dbReference>
<name>A0AAD8JWW0_TARER</name>
<dbReference type="Proteomes" id="UP001229421">
    <property type="component" value="Unassembled WGS sequence"/>
</dbReference>
<sequence length="146" mass="16709">MTLVSLNTHRHHREKRWGNPRVCPQSYTSPPSQHSTPCKTSPGCEIPKIAQGLPSNPSEMTNEAIGEFNSFIQASTSHKSKDQQPQQQQPSQTIGHTNPKISNNRRPLSRQKRQKAIPEFKKQAVRSWKSNRRERICQKSNTRECV</sequence>
<dbReference type="AlphaFoldDB" id="A0AAD8JWW0"/>
<organism evidence="2 3">
    <name type="scientific">Tagetes erecta</name>
    <name type="common">African marigold</name>
    <dbReference type="NCBI Taxonomy" id="13708"/>
    <lineage>
        <taxon>Eukaryota</taxon>
        <taxon>Viridiplantae</taxon>
        <taxon>Streptophyta</taxon>
        <taxon>Embryophyta</taxon>
        <taxon>Tracheophyta</taxon>
        <taxon>Spermatophyta</taxon>
        <taxon>Magnoliopsida</taxon>
        <taxon>eudicotyledons</taxon>
        <taxon>Gunneridae</taxon>
        <taxon>Pentapetalae</taxon>
        <taxon>asterids</taxon>
        <taxon>campanulids</taxon>
        <taxon>Asterales</taxon>
        <taxon>Asteraceae</taxon>
        <taxon>Asteroideae</taxon>
        <taxon>Heliantheae alliance</taxon>
        <taxon>Tageteae</taxon>
        <taxon>Tagetes</taxon>
    </lineage>
</organism>
<protein>
    <submittedName>
        <fullName evidence="2">Uncharacterized protein</fullName>
    </submittedName>
</protein>
<feature type="compositionally biased region" description="Polar residues" evidence="1">
    <location>
        <begin position="25"/>
        <end position="39"/>
    </location>
</feature>
<evidence type="ECO:0000256" key="1">
    <source>
        <dbReference type="SAM" id="MobiDB-lite"/>
    </source>
</evidence>
<keyword evidence="3" id="KW-1185">Reference proteome</keyword>
<feature type="compositionally biased region" description="Low complexity" evidence="1">
    <location>
        <begin position="83"/>
        <end position="92"/>
    </location>
</feature>
<gene>
    <name evidence="2" type="ORF">QVD17_37534</name>
</gene>
<comment type="caution">
    <text evidence="2">The sequence shown here is derived from an EMBL/GenBank/DDBJ whole genome shotgun (WGS) entry which is preliminary data.</text>
</comment>
<feature type="region of interest" description="Disordered" evidence="1">
    <location>
        <begin position="1"/>
        <end position="44"/>
    </location>
</feature>
<proteinExistence type="predicted"/>